<evidence type="ECO:0000313" key="1">
    <source>
        <dbReference type="EMBL" id="KKL22187.1"/>
    </source>
</evidence>
<name>A0A0F9C7A6_9ZZZZ</name>
<dbReference type="EMBL" id="LAZR01037444">
    <property type="protein sequence ID" value="KKL22187.1"/>
    <property type="molecule type" value="Genomic_DNA"/>
</dbReference>
<protein>
    <submittedName>
        <fullName evidence="1">Uncharacterized protein</fullName>
    </submittedName>
</protein>
<accession>A0A0F9C7A6</accession>
<sequence>EIFHVASSNMSLSKANMLIKNLNKDSPPTAFSDIENKFCGYEINSDKLQALGFKYKYTLKDEFKKLEFVMQNVS</sequence>
<gene>
    <name evidence="1" type="ORF">LCGC14_2437920</name>
</gene>
<dbReference type="AlphaFoldDB" id="A0A0F9C7A6"/>
<proteinExistence type="predicted"/>
<organism evidence="1">
    <name type="scientific">marine sediment metagenome</name>
    <dbReference type="NCBI Taxonomy" id="412755"/>
    <lineage>
        <taxon>unclassified sequences</taxon>
        <taxon>metagenomes</taxon>
        <taxon>ecological metagenomes</taxon>
    </lineage>
</organism>
<comment type="caution">
    <text evidence="1">The sequence shown here is derived from an EMBL/GenBank/DDBJ whole genome shotgun (WGS) entry which is preliminary data.</text>
</comment>
<feature type="non-terminal residue" evidence="1">
    <location>
        <position position="1"/>
    </location>
</feature>
<reference evidence="1" key="1">
    <citation type="journal article" date="2015" name="Nature">
        <title>Complex archaea that bridge the gap between prokaryotes and eukaryotes.</title>
        <authorList>
            <person name="Spang A."/>
            <person name="Saw J.H."/>
            <person name="Jorgensen S.L."/>
            <person name="Zaremba-Niedzwiedzka K."/>
            <person name="Martijn J."/>
            <person name="Lind A.E."/>
            <person name="van Eijk R."/>
            <person name="Schleper C."/>
            <person name="Guy L."/>
            <person name="Ettema T.J."/>
        </authorList>
    </citation>
    <scope>NUCLEOTIDE SEQUENCE</scope>
</reference>